<comment type="caution">
    <text evidence="1">The sequence shown here is derived from an EMBL/GenBank/DDBJ whole genome shotgun (WGS) entry which is preliminary data.</text>
</comment>
<organism evidence="1 2">
    <name type="scientific">Weissella confusa</name>
    <name type="common">Lactobacillus confusus</name>
    <dbReference type="NCBI Taxonomy" id="1583"/>
    <lineage>
        <taxon>Bacteria</taxon>
        <taxon>Bacillati</taxon>
        <taxon>Bacillota</taxon>
        <taxon>Bacilli</taxon>
        <taxon>Lactobacillales</taxon>
        <taxon>Lactobacillaceae</taxon>
        <taxon>Weissella</taxon>
    </lineage>
</organism>
<dbReference type="Gene3D" id="3.90.245.10">
    <property type="entry name" value="Ribonucleoside hydrolase-like"/>
    <property type="match status" value="1"/>
</dbReference>
<dbReference type="InterPro" id="IPR023186">
    <property type="entry name" value="IUNH"/>
</dbReference>
<protein>
    <submittedName>
        <fullName evidence="1">Nucleoside hydrolase</fullName>
    </submittedName>
</protein>
<evidence type="ECO:0000313" key="1">
    <source>
        <dbReference type="EMBL" id="MBC6498712.1"/>
    </source>
</evidence>
<dbReference type="InterPro" id="IPR036452">
    <property type="entry name" value="Ribo_hydro-like"/>
</dbReference>
<dbReference type="GO" id="GO:0006152">
    <property type="term" value="P:purine nucleoside catabolic process"/>
    <property type="evidence" value="ECO:0007669"/>
    <property type="project" value="TreeGrafter"/>
</dbReference>
<accession>A0A413FPE2</accession>
<evidence type="ECO:0000313" key="2">
    <source>
        <dbReference type="Proteomes" id="UP000650485"/>
    </source>
</evidence>
<gene>
    <name evidence="1" type="ORF">H7R52_08485</name>
</gene>
<reference evidence="1" key="1">
    <citation type="submission" date="2020-08" db="EMBL/GenBank/DDBJ databases">
        <title>Complete genome sequence of Weissella confusa strain FS54 provides insights into metabolic potential.</title>
        <authorList>
            <person name="Fhoula I."/>
            <person name="Najjari A."/>
            <person name="Lekired A."/>
            <person name="Bessrour-Aouam N."/>
            <person name="Jaballah S."/>
            <person name="Klibi N."/>
            <person name="Ouzari H.-I."/>
        </authorList>
    </citation>
    <scope>NUCLEOTIDE SEQUENCE</scope>
    <source>
        <strain evidence="1">FS54</strain>
    </source>
</reference>
<dbReference type="AlphaFoldDB" id="A0A413FPE2"/>
<dbReference type="EMBL" id="JACSZT010000006">
    <property type="protein sequence ID" value="MBC6498712.1"/>
    <property type="molecule type" value="Genomic_DNA"/>
</dbReference>
<dbReference type="InterPro" id="IPR001910">
    <property type="entry name" value="Inosine/uridine_hydrolase_dom"/>
</dbReference>
<dbReference type="PANTHER" id="PTHR12304:SF4">
    <property type="entry name" value="URIDINE NUCLEOSIDASE"/>
    <property type="match status" value="1"/>
</dbReference>
<dbReference type="RefSeq" id="WP_118704396.1">
    <property type="nucleotide sequence ID" value="NZ_CABJBN010000007.1"/>
</dbReference>
<dbReference type="GO" id="GO:0005829">
    <property type="term" value="C:cytosol"/>
    <property type="evidence" value="ECO:0007669"/>
    <property type="project" value="TreeGrafter"/>
</dbReference>
<dbReference type="Proteomes" id="UP000650485">
    <property type="component" value="Unassembled WGS sequence"/>
</dbReference>
<sequence length="306" mass="33076">MIKMILDCDPGHEDFFGLMLALANTDKVEIKAVSTTVAYQTVENVQKNAMKALTLLGRTDIPVAHGAAKPLIEPFGLADNWREFTGLDGTEFPEPGFEPSELAGIDLMAKTLREADEPMVIGISGPVTNVALLLAAHPELHSKIEKIVLMGGAINTGNRYPGVEYNFSIDPDAAKIIVNSGVPVVMITRDLTEQGVISSETVAKMRAIENPVAQAAADLMENYGDFSNPDVPVVLNDPEVVAYLIDPSMFAGKAYYVDVETQGQLTRGRLVVDQHDMTGKPANAELMTTLDNDKFVALILDSLAKY</sequence>
<dbReference type="SUPFAM" id="SSF53590">
    <property type="entry name" value="Nucleoside hydrolase"/>
    <property type="match status" value="1"/>
</dbReference>
<dbReference type="PANTHER" id="PTHR12304">
    <property type="entry name" value="INOSINE-URIDINE PREFERRING NUCLEOSIDE HYDROLASE"/>
    <property type="match status" value="1"/>
</dbReference>
<keyword evidence="1" id="KW-0378">Hydrolase</keyword>
<name>A0A413FPE2_WEICO</name>
<proteinExistence type="predicted"/>
<dbReference type="Pfam" id="PF01156">
    <property type="entry name" value="IU_nuc_hydro"/>
    <property type="match status" value="1"/>
</dbReference>
<dbReference type="GO" id="GO:0008477">
    <property type="term" value="F:purine nucleosidase activity"/>
    <property type="evidence" value="ECO:0007669"/>
    <property type="project" value="TreeGrafter"/>
</dbReference>